<evidence type="ECO:0000313" key="2">
    <source>
        <dbReference type="EMBL" id="PCI80978.1"/>
    </source>
</evidence>
<proteinExistence type="inferred from homology"/>
<keyword evidence="1" id="KW-0648">Protein biosynthesis</keyword>
<evidence type="ECO:0000256" key="1">
    <source>
        <dbReference type="HAMAP-Rule" id="MF_00122"/>
    </source>
</evidence>
<keyword evidence="2" id="KW-0808">Transferase</keyword>
<comment type="catalytic activity">
    <reaction evidence="1">
        <text>L-glutamyl-tRNA(Gln) + L-glutamine + ATP + H2O = L-glutaminyl-tRNA(Gln) + L-glutamate + ADP + phosphate + H(+)</text>
        <dbReference type="Rhea" id="RHEA:17521"/>
        <dbReference type="Rhea" id="RHEA-COMP:9681"/>
        <dbReference type="Rhea" id="RHEA-COMP:9684"/>
        <dbReference type="ChEBI" id="CHEBI:15377"/>
        <dbReference type="ChEBI" id="CHEBI:15378"/>
        <dbReference type="ChEBI" id="CHEBI:29985"/>
        <dbReference type="ChEBI" id="CHEBI:30616"/>
        <dbReference type="ChEBI" id="CHEBI:43474"/>
        <dbReference type="ChEBI" id="CHEBI:58359"/>
        <dbReference type="ChEBI" id="CHEBI:78520"/>
        <dbReference type="ChEBI" id="CHEBI:78521"/>
        <dbReference type="ChEBI" id="CHEBI:456216"/>
    </reaction>
</comment>
<organism evidence="2 3">
    <name type="scientific">SAR86 cluster bacterium</name>
    <dbReference type="NCBI Taxonomy" id="2030880"/>
    <lineage>
        <taxon>Bacteria</taxon>
        <taxon>Pseudomonadati</taxon>
        <taxon>Pseudomonadota</taxon>
        <taxon>Gammaproteobacteria</taxon>
        <taxon>SAR86 cluster</taxon>
    </lineage>
</organism>
<dbReference type="GO" id="GO:0005524">
    <property type="term" value="F:ATP binding"/>
    <property type="evidence" value="ECO:0007669"/>
    <property type="project" value="UniProtKB-KW"/>
</dbReference>
<keyword evidence="1" id="KW-0436">Ligase</keyword>
<dbReference type="GO" id="GO:0006450">
    <property type="term" value="P:regulation of translational fidelity"/>
    <property type="evidence" value="ECO:0007669"/>
    <property type="project" value="InterPro"/>
</dbReference>
<dbReference type="SUPFAM" id="SSF141000">
    <property type="entry name" value="Glu-tRNAGln amidotransferase C subunit"/>
    <property type="match status" value="1"/>
</dbReference>
<dbReference type="PANTHER" id="PTHR15004">
    <property type="entry name" value="GLUTAMYL-TRNA(GLN) AMIDOTRANSFERASE SUBUNIT C, MITOCHONDRIAL"/>
    <property type="match status" value="1"/>
</dbReference>
<gene>
    <name evidence="1" type="primary">gatC</name>
    <name evidence="2" type="ORF">COB20_02465</name>
</gene>
<dbReference type="GO" id="GO:0050567">
    <property type="term" value="F:glutaminyl-tRNA synthase (glutamine-hydrolyzing) activity"/>
    <property type="evidence" value="ECO:0007669"/>
    <property type="project" value="UniProtKB-UniRule"/>
</dbReference>
<comment type="function">
    <text evidence="1">Allows the formation of correctly charged Asn-tRNA(Asn) or Gln-tRNA(Gln) through the transamidation of misacylated Asp-tRNA(Asn) or Glu-tRNA(Gln) in organisms which lack either or both of asparaginyl-tRNA or glutaminyl-tRNA synthetases. The reaction takes place in the presence of glutamine and ATP through an activated phospho-Asp-tRNA(Asn) or phospho-Glu-tRNA(Gln).</text>
</comment>
<comment type="catalytic activity">
    <reaction evidence="1">
        <text>L-aspartyl-tRNA(Asn) + L-glutamine + ATP + H2O = L-asparaginyl-tRNA(Asn) + L-glutamate + ADP + phosphate + 2 H(+)</text>
        <dbReference type="Rhea" id="RHEA:14513"/>
        <dbReference type="Rhea" id="RHEA-COMP:9674"/>
        <dbReference type="Rhea" id="RHEA-COMP:9677"/>
        <dbReference type="ChEBI" id="CHEBI:15377"/>
        <dbReference type="ChEBI" id="CHEBI:15378"/>
        <dbReference type="ChEBI" id="CHEBI:29985"/>
        <dbReference type="ChEBI" id="CHEBI:30616"/>
        <dbReference type="ChEBI" id="CHEBI:43474"/>
        <dbReference type="ChEBI" id="CHEBI:58359"/>
        <dbReference type="ChEBI" id="CHEBI:78515"/>
        <dbReference type="ChEBI" id="CHEBI:78516"/>
        <dbReference type="ChEBI" id="CHEBI:456216"/>
    </reaction>
</comment>
<dbReference type="Pfam" id="PF02686">
    <property type="entry name" value="GatC"/>
    <property type="match status" value="1"/>
</dbReference>
<dbReference type="GO" id="GO:0050566">
    <property type="term" value="F:asparaginyl-tRNA synthase (glutamine-hydrolyzing) activity"/>
    <property type="evidence" value="ECO:0007669"/>
    <property type="project" value="RHEA"/>
</dbReference>
<dbReference type="EC" id="6.3.5.-" evidence="1"/>
<dbReference type="Proteomes" id="UP000218767">
    <property type="component" value="Unassembled WGS sequence"/>
</dbReference>
<sequence length="95" mass="10758">MALDKAEVEKIAHLARLHISESETEEVTTRITDILTLIDQMQSVDTEGVEPLAHPLDVVQRLRVDEITEEDQRDRLQQLAPASEDGLYLVPKVLE</sequence>
<reference evidence="3" key="1">
    <citation type="submission" date="2017-08" db="EMBL/GenBank/DDBJ databases">
        <title>A dynamic microbial community with high functional redundancy inhabits the cold, oxic subseafloor aquifer.</title>
        <authorList>
            <person name="Tully B.J."/>
            <person name="Wheat C.G."/>
            <person name="Glazer B.T."/>
            <person name="Huber J.A."/>
        </authorList>
    </citation>
    <scope>NUCLEOTIDE SEQUENCE [LARGE SCALE GENOMIC DNA]</scope>
</reference>
<dbReference type="GO" id="GO:0016740">
    <property type="term" value="F:transferase activity"/>
    <property type="evidence" value="ECO:0007669"/>
    <property type="project" value="UniProtKB-KW"/>
</dbReference>
<dbReference type="HAMAP" id="MF_00122">
    <property type="entry name" value="GatC"/>
    <property type="match status" value="1"/>
</dbReference>
<comment type="similarity">
    <text evidence="1">Belongs to the GatC family.</text>
</comment>
<accession>A0A2A4XEC0</accession>
<keyword evidence="1" id="KW-0067">ATP-binding</keyword>
<dbReference type="InterPro" id="IPR003837">
    <property type="entry name" value="GatC"/>
</dbReference>
<dbReference type="EMBL" id="NVUL01000007">
    <property type="protein sequence ID" value="PCI80978.1"/>
    <property type="molecule type" value="Genomic_DNA"/>
</dbReference>
<dbReference type="GO" id="GO:0006412">
    <property type="term" value="P:translation"/>
    <property type="evidence" value="ECO:0007669"/>
    <property type="project" value="UniProtKB-UniRule"/>
</dbReference>
<comment type="subunit">
    <text evidence="1">Heterotrimer of A, B and C subunits.</text>
</comment>
<keyword evidence="1" id="KW-0547">Nucleotide-binding</keyword>
<comment type="caution">
    <text evidence="2">The sequence shown here is derived from an EMBL/GenBank/DDBJ whole genome shotgun (WGS) entry which is preliminary data.</text>
</comment>
<dbReference type="InterPro" id="IPR036113">
    <property type="entry name" value="Asp/Glu-ADT_sf_sub_c"/>
</dbReference>
<evidence type="ECO:0000313" key="3">
    <source>
        <dbReference type="Proteomes" id="UP000218767"/>
    </source>
</evidence>
<dbReference type="GO" id="GO:0070681">
    <property type="term" value="P:glutaminyl-tRNAGln biosynthesis via transamidation"/>
    <property type="evidence" value="ECO:0007669"/>
    <property type="project" value="TreeGrafter"/>
</dbReference>
<dbReference type="Gene3D" id="1.10.20.60">
    <property type="entry name" value="Glu-tRNAGln amidotransferase C subunit, N-terminal domain"/>
    <property type="match status" value="1"/>
</dbReference>
<name>A0A2A4XEC0_9GAMM</name>
<protein>
    <recommendedName>
        <fullName evidence="1">Aspartyl/glutamyl-tRNA(Asn/Gln) amidotransferase subunit C</fullName>
        <shortName evidence="1">Asp/Glu-ADT subunit C</shortName>
        <ecNumber evidence="1">6.3.5.-</ecNumber>
    </recommendedName>
</protein>
<dbReference type="PANTHER" id="PTHR15004:SF0">
    <property type="entry name" value="GLUTAMYL-TRNA(GLN) AMIDOTRANSFERASE SUBUNIT C, MITOCHONDRIAL"/>
    <property type="match status" value="1"/>
</dbReference>
<dbReference type="AlphaFoldDB" id="A0A2A4XEC0"/>
<dbReference type="NCBIfam" id="TIGR00135">
    <property type="entry name" value="gatC"/>
    <property type="match status" value="1"/>
</dbReference>